<reference evidence="1 2" key="1">
    <citation type="journal article" date="2014" name="Genome Biol. Evol.">
        <title>The genome of the myxosporean Thelohanellus kitauei shows adaptations to nutrient acquisition within its fish host.</title>
        <authorList>
            <person name="Yang Y."/>
            <person name="Xiong J."/>
            <person name="Zhou Z."/>
            <person name="Huo F."/>
            <person name="Miao W."/>
            <person name="Ran C."/>
            <person name="Liu Y."/>
            <person name="Zhang J."/>
            <person name="Feng J."/>
            <person name="Wang M."/>
            <person name="Wang M."/>
            <person name="Wang L."/>
            <person name="Yao B."/>
        </authorList>
    </citation>
    <scope>NUCLEOTIDE SEQUENCE [LARGE SCALE GENOMIC DNA]</scope>
    <source>
        <strain evidence="1">Wuqing</strain>
    </source>
</reference>
<sequence>MEMQKESMRFIILMMLPQSSFFVSEIPNKGTKQELLRFLLLENQTWAANIGNASKNGSVVLKVLQQFNRSKAEDEENYDQLIKEACIEGLPIDTTAETYLKAARIADSQGLSIGNIIKGYQNSAEIFLSMDDSRALQCFLEAIQIYVKHGEIKLAIQNCFQYGYEIEKRPSLIQQSEELYTLGDKLRVQHTIFHSCSVRPFKKGYYKDVKRVAEDLFKKQGVTNSFIETLFSNSDWNQDTFIRKKRITMSNIAIKDAKYMQRTIAKSTSQISPHDVAELIQVSMCFAPTVYKINT</sequence>
<accession>A0A0C2J582</accession>
<dbReference type="Proteomes" id="UP000031668">
    <property type="component" value="Unassembled WGS sequence"/>
</dbReference>
<name>A0A0C2J582_THEKT</name>
<dbReference type="EMBL" id="JWZT01004338">
    <property type="protein sequence ID" value="KII64303.1"/>
    <property type="molecule type" value="Genomic_DNA"/>
</dbReference>
<dbReference type="InterPro" id="IPR011990">
    <property type="entry name" value="TPR-like_helical_dom_sf"/>
</dbReference>
<proteinExistence type="predicted"/>
<organism evidence="1 2">
    <name type="scientific">Thelohanellus kitauei</name>
    <name type="common">Myxosporean</name>
    <dbReference type="NCBI Taxonomy" id="669202"/>
    <lineage>
        <taxon>Eukaryota</taxon>
        <taxon>Metazoa</taxon>
        <taxon>Cnidaria</taxon>
        <taxon>Myxozoa</taxon>
        <taxon>Myxosporea</taxon>
        <taxon>Bivalvulida</taxon>
        <taxon>Platysporina</taxon>
        <taxon>Myxobolidae</taxon>
        <taxon>Thelohanellus</taxon>
    </lineage>
</organism>
<dbReference type="AlphaFoldDB" id="A0A0C2J582"/>
<keyword evidence="2" id="KW-1185">Reference proteome</keyword>
<dbReference type="Gene3D" id="1.25.40.10">
    <property type="entry name" value="Tetratricopeptide repeat domain"/>
    <property type="match status" value="1"/>
</dbReference>
<comment type="caution">
    <text evidence="1">The sequence shown here is derived from an EMBL/GenBank/DDBJ whole genome shotgun (WGS) entry which is preliminary data.</text>
</comment>
<gene>
    <name evidence="1" type="ORF">RF11_08158</name>
</gene>
<evidence type="ECO:0000313" key="1">
    <source>
        <dbReference type="EMBL" id="KII64303.1"/>
    </source>
</evidence>
<protein>
    <submittedName>
        <fullName evidence="1">Uncharacterized protein</fullName>
    </submittedName>
</protein>
<evidence type="ECO:0000313" key="2">
    <source>
        <dbReference type="Proteomes" id="UP000031668"/>
    </source>
</evidence>